<name>A0ABT9PBF8_9ACTN</name>
<keyword evidence="2" id="KW-1185">Reference proteome</keyword>
<organism evidence="1 2">
    <name type="scientific">Kineosporia succinea</name>
    <dbReference type="NCBI Taxonomy" id="84632"/>
    <lineage>
        <taxon>Bacteria</taxon>
        <taxon>Bacillati</taxon>
        <taxon>Actinomycetota</taxon>
        <taxon>Actinomycetes</taxon>
        <taxon>Kineosporiales</taxon>
        <taxon>Kineosporiaceae</taxon>
        <taxon>Kineosporia</taxon>
    </lineage>
</organism>
<dbReference type="EMBL" id="JAUSQZ010000001">
    <property type="protein sequence ID" value="MDP9830036.1"/>
    <property type="molecule type" value="Genomic_DNA"/>
</dbReference>
<comment type="caution">
    <text evidence="1">The sequence shown here is derived from an EMBL/GenBank/DDBJ whole genome shotgun (WGS) entry which is preliminary data.</text>
</comment>
<dbReference type="Proteomes" id="UP001235712">
    <property type="component" value="Unassembled WGS sequence"/>
</dbReference>
<sequence>MLRRLTISRRLKLLAVLCVIIVPALAVVGQVCLASQRSARGRLVRLGKLGTAVRLISNDWADASRRQVARAAAVGIAGPDAGERPAPVGLG</sequence>
<proteinExistence type="predicted"/>
<protein>
    <submittedName>
        <fullName evidence="1">Uncharacterized protein</fullName>
    </submittedName>
</protein>
<dbReference type="RefSeq" id="WP_307248834.1">
    <property type="nucleotide sequence ID" value="NZ_JAUSQZ010000001.1"/>
</dbReference>
<reference evidence="1 2" key="1">
    <citation type="submission" date="2023-07" db="EMBL/GenBank/DDBJ databases">
        <title>Sequencing the genomes of 1000 actinobacteria strains.</title>
        <authorList>
            <person name="Klenk H.-P."/>
        </authorList>
    </citation>
    <scope>NUCLEOTIDE SEQUENCE [LARGE SCALE GENOMIC DNA]</scope>
    <source>
        <strain evidence="1 2">DSM 44388</strain>
    </source>
</reference>
<gene>
    <name evidence="1" type="ORF">J2S57_005785</name>
</gene>
<evidence type="ECO:0000313" key="2">
    <source>
        <dbReference type="Proteomes" id="UP001235712"/>
    </source>
</evidence>
<accession>A0ABT9PBF8</accession>
<evidence type="ECO:0000313" key="1">
    <source>
        <dbReference type="EMBL" id="MDP9830036.1"/>
    </source>
</evidence>